<proteinExistence type="predicted"/>
<protein>
    <submittedName>
        <fullName evidence="1">Oxidoreductase</fullName>
    </submittedName>
</protein>
<accession>A0AAJ5T8I1</accession>
<dbReference type="EMBL" id="LR025744">
    <property type="protein sequence ID" value="VBB16681.1"/>
    <property type="molecule type" value="Genomic_DNA"/>
</dbReference>
<organism evidence="1 2">
    <name type="scientific">Burkholderia stabilis</name>
    <dbReference type="NCBI Taxonomy" id="95485"/>
    <lineage>
        <taxon>Bacteria</taxon>
        <taxon>Pseudomonadati</taxon>
        <taxon>Pseudomonadota</taxon>
        <taxon>Betaproteobacteria</taxon>
        <taxon>Burkholderiales</taxon>
        <taxon>Burkholderiaceae</taxon>
        <taxon>Burkholderia</taxon>
        <taxon>Burkholderia cepacia complex</taxon>
    </lineage>
</organism>
<evidence type="ECO:0000313" key="2">
    <source>
        <dbReference type="Proteomes" id="UP000268684"/>
    </source>
</evidence>
<gene>
    <name evidence="1" type="ORF">BSTAB16_6888</name>
</gene>
<dbReference type="AlphaFoldDB" id="A0AAJ5T8I1"/>
<dbReference type="Proteomes" id="UP000268684">
    <property type="component" value="Chromosome III"/>
</dbReference>
<sequence length="53" mass="5784">MLDGIGGVYCEDADVARAVPADHRPLDGVLPWAIDTFAAERLWALSEQLTDSR</sequence>
<reference evidence="1 2" key="1">
    <citation type="submission" date="2017-11" db="EMBL/GenBank/DDBJ databases">
        <authorList>
            <person name="Seth-Smith MB H."/>
        </authorList>
    </citation>
    <scope>NUCLEOTIDE SEQUENCE [LARGE SCALE GENOMIC DNA]</scope>
    <source>
        <strain evidence="1">E</strain>
    </source>
</reference>
<name>A0AAJ5T8I1_9BURK</name>
<evidence type="ECO:0000313" key="1">
    <source>
        <dbReference type="EMBL" id="VBB16681.1"/>
    </source>
</evidence>
<keyword evidence="2" id="KW-1185">Reference proteome</keyword>